<keyword evidence="3" id="KW-1185">Reference proteome</keyword>
<feature type="region of interest" description="Disordered" evidence="1">
    <location>
        <begin position="1"/>
        <end position="21"/>
    </location>
</feature>
<sequence>MKEVQMSKAVIDAKGSRGRDITGRQNKVMGVSLRIHALVPLASLLCCSSLALVTINAVSSSPASSTSSSSSYSSSSESPSISFKNPLDQDGFTRALKSIKSNRAVEPKKLPRQPHVLSVTEGKSMSSKKWSFPWPGEQRKSLAPSSKTGIRAGEEYLLMKSGIGEAYGKTDDSLEYCLALAAPSIPK</sequence>
<organism evidence="2">
    <name type="scientific">Notodromas monacha</name>
    <dbReference type="NCBI Taxonomy" id="399045"/>
    <lineage>
        <taxon>Eukaryota</taxon>
        <taxon>Metazoa</taxon>
        <taxon>Ecdysozoa</taxon>
        <taxon>Arthropoda</taxon>
        <taxon>Crustacea</taxon>
        <taxon>Oligostraca</taxon>
        <taxon>Ostracoda</taxon>
        <taxon>Podocopa</taxon>
        <taxon>Podocopida</taxon>
        <taxon>Cypridocopina</taxon>
        <taxon>Cypridoidea</taxon>
        <taxon>Cyprididae</taxon>
        <taxon>Notodromas</taxon>
    </lineage>
</organism>
<gene>
    <name evidence="2" type="ORF">NMOB1V02_LOCUS6285</name>
</gene>
<evidence type="ECO:0000313" key="2">
    <source>
        <dbReference type="EMBL" id="CAD7278586.1"/>
    </source>
</evidence>
<feature type="compositionally biased region" description="Low complexity" evidence="1">
    <location>
        <begin position="60"/>
        <end position="82"/>
    </location>
</feature>
<proteinExistence type="predicted"/>
<evidence type="ECO:0000256" key="1">
    <source>
        <dbReference type="SAM" id="MobiDB-lite"/>
    </source>
</evidence>
<reference evidence="2" key="1">
    <citation type="submission" date="2020-11" db="EMBL/GenBank/DDBJ databases">
        <authorList>
            <person name="Tran Van P."/>
        </authorList>
    </citation>
    <scope>NUCLEOTIDE SEQUENCE</scope>
</reference>
<feature type="region of interest" description="Disordered" evidence="1">
    <location>
        <begin position="60"/>
        <end position="147"/>
    </location>
</feature>
<evidence type="ECO:0000313" key="3">
    <source>
        <dbReference type="Proteomes" id="UP000678499"/>
    </source>
</evidence>
<accession>A0A7R9BP15</accession>
<dbReference type="EMBL" id="CAJPEX010001278">
    <property type="protein sequence ID" value="CAG0918738.1"/>
    <property type="molecule type" value="Genomic_DNA"/>
</dbReference>
<dbReference type="AlphaFoldDB" id="A0A7R9BP15"/>
<name>A0A7R9BP15_9CRUS</name>
<dbReference type="Proteomes" id="UP000678499">
    <property type="component" value="Unassembled WGS sequence"/>
</dbReference>
<protein>
    <submittedName>
        <fullName evidence="2">Uncharacterized protein</fullName>
    </submittedName>
</protein>
<dbReference type="EMBL" id="OA883315">
    <property type="protein sequence ID" value="CAD7278586.1"/>
    <property type="molecule type" value="Genomic_DNA"/>
</dbReference>